<evidence type="ECO:0000313" key="2">
    <source>
        <dbReference type="EMBL" id="HIY73220.1"/>
    </source>
</evidence>
<dbReference type="EMBL" id="DXCX01000047">
    <property type="protein sequence ID" value="HIY73220.1"/>
    <property type="molecule type" value="Genomic_DNA"/>
</dbReference>
<gene>
    <name evidence="2" type="ORF">H9826_04490</name>
</gene>
<accession>A0A9D1Z3Z9</accession>
<dbReference type="InterPro" id="IPR018768">
    <property type="entry name" value="DUF2344"/>
</dbReference>
<dbReference type="Pfam" id="PF10105">
    <property type="entry name" value="DUF2344"/>
    <property type="match status" value="1"/>
</dbReference>
<comment type="caution">
    <text evidence="2">The sequence shown here is derived from an EMBL/GenBank/DDBJ whole genome shotgun (WGS) entry which is preliminary data.</text>
</comment>
<evidence type="ECO:0000259" key="1">
    <source>
        <dbReference type="Pfam" id="PF10105"/>
    </source>
</evidence>
<sequence length="222" mass="25049">MSDQRIQFIKTGRARYISHLDLMRTFQRAFLRSGLHVRHTEGFNPHAYVSIALPLSVGFSSQCEILEFGLPEGTDLREVPRRLTQALPEGVTVTRCYEGGRPIRELCWVNYIITLEYDAGAPLGAENAIRALLSRDSLVVTKKSKKAKSGQVQVDLIPLIHKVDYEGRRDAIVLDVVLRAQNPGLNPALLVETIQNQCPEAAPDYVSYHRKQVLDKDFHPFL</sequence>
<organism evidence="2 3">
    <name type="scientific">Candidatus Intestinimonas merdavium</name>
    <dbReference type="NCBI Taxonomy" id="2838622"/>
    <lineage>
        <taxon>Bacteria</taxon>
        <taxon>Bacillati</taxon>
        <taxon>Bacillota</taxon>
        <taxon>Clostridia</taxon>
        <taxon>Eubacteriales</taxon>
        <taxon>Intestinimonas</taxon>
    </lineage>
</organism>
<reference evidence="2" key="1">
    <citation type="journal article" date="2021" name="PeerJ">
        <title>Extensive microbial diversity within the chicken gut microbiome revealed by metagenomics and culture.</title>
        <authorList>
            <person name="Gilroy R."/>
            <person name="Ravi A."/>
            <person name="Getino M."/>
            <person name="Pursley I."/>
            <person name="Horton D.L."/>
            <person name="Alikhan N.F."/>
            <person name="Baker D."/>
            <person name="Gharbi K."/>
            <person name="Hall N."/>
            <person name="Watson M."/>
            <person name="Adriaenssens E.M."/>
            <person name="Foster-Nyarko E."/>
            <person name="Jarju S."/>
            <person name="Secka A."/>
            <person name="Antonio M."/>
            <person name="Oren A."/>
            <person name="Chaudhuri R.R."/>
            <person name="La Ragione R."/>
            <person name="Hildebrand F."/>
            <person name="Pallen M.J."/>
        </authorList>
    </citation>
    <scope>NUCLEOTIDE SEQUENCE</scope>
    <source>
        <strain evidence="2">CHK33-7979</strain>
    </source>
</reference>
<dbReference type="Proteomes" id="UP000886824">
    <property type="component" value="Unassembled WGS sequence"/>
</dbReference>
<evidence type="ECO:0000313" key="3">
    <source>
        <dbReference type="Proteomes" id="UP000886824"/>
    </source>
</evidence>
<dbReference type="AlphaFoldDB" id="A0A9D1Z3Z9"/>
<proteinExistence type="predicted"/>
<feature type="domain" description="DUF2344" evidence="1">
    <location>
        <begin position="5"/>
        <end position="187"/>
    </location>
</feature>
<reference evidence="2" key="2">
    <citation type="submission" date="2021-04" db="EMBL/GenBank/DDBJ databases">
        <authorList>
            <person name="Gilroy R."/>
        </authorList>
    </citation>
    <scope>NUCLEOTIDE SEQUENCE</scope>
    <source>
        <strain evidence="2">CHK33-7979</strain>
    </source>
</reference>
<protein>
    <submittedName>
        <fullName evidence="2">TIGR03936 family radical SAM-associated protein</fullName>
    </submittedName>
</protein>
<name>A0A9D1Z3Z9_9FIRM</name>
<dbReference type="NCBIfam" id="TIGR03936">
    <property type="entry name" value="sam_1_link_chp"/>
    <property type="match status" value="1"/>
</dbReference>